<reference evidence="1" key="1">
    <citation type="submission" date="2014-11" db="EMBL/GenBank/DDBJ databases">
        <authorList>
            <person name="Amaro Gonzalez C."/>
        </authorList>
    </citation>
    <scope>NUCLEOTIDE SEQUENCE</scope>
</reference>
<organism evidence="1">
    <name type="scientific">Anguilla anguilla</name>
    <name type="common">European freshwater eel</name>
    <name type="synonym">Muraena anguilla</name>
    <dbReference type="NCBI Taxonomy" id="7936"/>
    <lineage>
        <taxon>Eukaryota</taxon>
        <taxon>Metazoa</taxon>
        <taxon>Chordata</taxon>
        <taxon>Craniata</taxon>
        <taxon>Vertebrata</taxon>
        <taxon>Euteleostomi</taxon>
        <taxon>Actinopterygii</taxon>
        <taxon>Neopterygii</taxon>
        <taxon>Teleostei</taxon>
        <taxon>Anguilliformes</taxon>
        <taxon>Anguillidae</taxon>
        <taxon>Anguilla</taxon>
    </lineage>
</organism>
<evidence type="ECO:0000313" key="1">
    <source>
        <dbReference type="EMBL" id="JAH09348.1"/>
    </source>
</evidence>
<proteinExistence type="predicted"/>
<dbReference type="AlphaFoldDB" id="A0A0E9PZR2"/>
<name>A0A0E9PZR2_ANGAN</name>
<sequence length="60" mass="6977">MTLPHPTFLLIMVRVLPPKRQAIMTEISQVTAKDSYRIFCCDKTQLVELSFKFIRDTSMS</sequence>
<reference evidence="1" key="2">
    <citation type="journal article" date="2015" name="Fish Shellfish Immunol.">
        <title>Early steps in the European eel (Anguilla anguilla)-Vibrio vulnificus interaction in the gills: Role of the RtxA13 toxin.</title>
        <authorList>
            <person name="Callol A."/>
            <person name="Pajuelo D."/>
            <person name="Ebbesson L."/>
            <person name="Teles M."/>
            <person name="MacKenzie S."/>
            <person name="Amaro C."/>
        </authorList>
    </citation>
    <scope>NUCLEOTIDE SEQUENCE</scope>
</reference>
<dbReference type="EMBL" id="GBXM01099229">
    <property type="protein sequence ID" value="JAH09348.1"/>
    <property type="molecule type" value="Transcribed_RNA"/>
</dbReference>
<accession>A0A0E9PZR2</accession>
<protein>
    <submittedName>
        <fullName evidence="1">Uncharacterized protein</fullName>
    </submittedName>
</protein>